<accession>A0A1B7MQ13</accession>
<dbReference type="EMBL" id="KV448577">
    <property type="protein sequence ID" value="OAX34704.1"/>
    <property type="molecule type" value="Genomic_DNA"/>
</dbReference>
<dbReference type="GO" id="GO:0031491">
    <property type="term" value="F:nucleosome binding"/>
    <property type="evidence" value="ECO:0007669"/>
    <property type="project" value="TreeGrafter"/>
</dbReference>
<feature type="compositionally biased region" description="Low complexity" evidence="3">
    <location>
        <begin position="428"/>
        <end position="450"/>
    </location>
</feature>
<evidence type="ECO:0000313" key="5">
    <source>
        <dbReference type="EMBL" id="OAX34704.1"/>
    </source>
</evidence>
<dbReference type="Pfam" id="PF08512">
    <property type="entry name" value="Rttp106-like_middle"/>
    <property type="match status" value="1"/>
</dbReference>
<dbReference type="Proteomes" id="UP000092154">
    <property type="component" value="Unassembled WGS sequence"/>
</dbReference>
<keyword evidence="6" id="KW-1185">Reference proteome</keyword>
<name>A0A1B7MQ13_9AGAM</name>
<feature type="region of interest" description="Disordered" evidence="3">
    <location>
        <begin position="372"/>
        <end position="491"/>
    </location>
</feature>
<dbReference type="PANTHER" id="PTHR45849">
    <property type="entry name" value="FACT COMPLEX SUBUNIT SSRP1"/>
    <property type="match status" value="1"/>
</dbReference>
<dbReference type="SUPFAM" id="SSF50729">
    <property type="entry name" value="PH domain-like"/>
    <property type="match status" value="1"/>
</dbReference>
<dbReference type="Gene3D" id="2.30.29.120">
    <property type="match status" value="1"/>
</dbReference>
<comment type="function">
    <text evidence="2">Component of the FACT complex, a general chromatin factor that acts to reorganize nucleosomes. The FACT complex is involved in multiple processes that require DNA as a template such as mRNA elongation, DNA replication and DNA repair. During transcription elongation the FACT complex acts as a histone chaperone that both destabilizes and restores nucleosomal structure. It facilitates the passage of RNA polymerase II and transcription by promoting the dissociation of one histone H2A-H2B dimer from the nucleosome, then subsequently promotes the reestablishment of the nucleosome following the passage of RNA polymerase II.</text>
</comment>
<dbReference type="AlphaFoldDB" id="A0A1B7MQ13"/>
<dbReference type="PANTHER" id="PTHR45849:SF3">
    <property type="entry name" value="HISTONE CHAPERONE RTT106"/>
    <property type="match status" value="1"/>
</dbReference>
<dbReference type="InterPro" id="IPR050454">
    <property type="entry name" value="RTT106/SSRP1_HistChap/FACT"/>
</dbReference>
<dbReference type="InterPro" id="IPR011993">
    <property type="entry name" value="PH-like_dom_sf"/>
</dbReference>
<evidence type="ECO:0000256" key="3">
    <source>
        <dbReference type="SAM" id="MobiDB-lite"/>
    </source>
</evidence>
<sequence length="521" mass="55405">MTSSTPYLDALSSHFPQQCSSIMASLSSEQARSTVDTLLAFASGGECPKDVSPQGQLEWARKQPDAMRAIQDMHVQKCTKRGRAASTDGEGVGSEVKRQKTTDVLEDDRPIFTLPSISTTSPVRKKVDITIHEKTIRFVNPSSRAVEAAIPLSSLSRAFLVPTRGKAKQHWTVVILSSDVPEKGKATTSNPHQIIFGLDAISTSKFDTTSYSGSSAPSTSTVTKGDETLAPLREFLTHLPIPALEASATVFRSACATPKSGHSAAGVDAYLAAKQGTLWFFDSGILWGESKPCEFWAVGDLVPKDGVRMISATGRTCSVILGRKAPPSTSTDDPKGEDDVGAGGGDIVETEFSMVDGREQDPINAWVRQRKHLMGKGSAPPSPKPEQGTSGKKTSPQEQPSTGGATAANGPAWDDSDSDDEDYENSSEDIGNSSSSDSEASDRGSSGNLEDGSEEEDNGGSDAVGEESGEESEEELQEKHHPLMRPGAMPRMSKAAIDVVVDMVNEDMMGGSEEEDELDDS</sequence>
<proteinExistence type="inferred from homology"/>
<comment type="similarity">
    <text evidence="1">Belongs to the RTT106 family.</text>
</comment>
<feature type="region of interest" description="Disordered" evidence="3">
    <location>
        <begin position="322"/>
        <end position="346"/>
    </location>
</feature>
<evidence type="ECO:0000256" key="2">
    <source>
        <dbReference type="ARBA" id="ARBA00025370"/>
    </source>
</evidence>
<feature type="compositionally biased region" description="Acidic residues" evidence="3">
    <location>
        <begin position="414"/>
        <end position="427"/>
    </location>
</feature>
<dbReference type="Gene3D" id="2.30.29.30">
    <property type="entry name" value="Pleckstrin-homology domain (PH domain)/Phosphotyrosine-binding domain (PTB)"/>
    <property type="match status" value="1"/>
</dbReference>
<feature type="domain" description="Histone chaperone RTT106/FACT complex subunit SPT16-like middle" evidence="4">
    <location>
        <begin position="264"/>
        <end position="377"/>
    </location>
</feature>
<evidence type="ECO:0000313" key="6">
    <source>
        <dbReference type="Proteomes" id="UP000092154"/>
    </source>
</evidence>
<dbReference type="InterPro" id="IPR013719">
    <property type="entry name" value="RTT106/SPT16-like_middle_dom"/>
</dbReference>
<dbReference type="GO" id="GO:0042393">
    <property type="term" value="F:histone binding"/>
    <property type="evidence" value="ECO:0007669"/>
    <property type="project" value="TreeGrafter"/>
</dbReference>
<organism evidence="5 6">
    <name type="scientific">Rhizopogon vinicolor AM-OR11-026</name>
    <dbReference type="NCBI Taxonomy" id="1314800"/>
    <lineage>
        <taxon>Eukaryota</taxon>
        <taxon>Fungi</taxon>
        <taxon>Dikarya</taxon>
        <taxon>Basidiomycota</taxon>
        <taxon>Agaricomycotina</taxon>
        <taxon>Agaricomycetes</taxon>
        <taxon>Agaricomycetidae</taxon>
        <taxon>Boletales</taxon>
        <taxon>Suillineae</taxon>
        <taxon>Rhizopogonaceae</taxon>
        <taxon>Rhizopogon</taxon>
    </lineage>
</organism>
<dbReference type="OrthoDB" id="75754at2759"/>
<protein>
    <recommendedName>
        <fullName evidence="4">Histone chaperone RTT106/FACT complex subunit SPT16-like middle domain-containing protein</fullName>
    </recommendedName>
</protein>
<feature type="compositionally biased region" description="Acidic residues" evidence="3">
    <location>
        <begin position="451"/>
        <end position="476"/>
    </location>
</feature>
<dbReference type="InParanoid" id="A0A1B7MQ13"/>
<feature type="compositionally biased region" description="Polar residues" evidence="3">
    <location>
        <begin position="387"/>
        <end position="404"/>
    </location>
</feature>
<dbReference type="FunCoup" id="A0A1B7MQ13">
    <property type="interactions" value="85"/>
</dbReference>
<dbReference type="STRING" id="1314800.A0A1B7MQ13"/>
<evidence type="ECO:0000256" key="1">
    <source>
        <dbReference type="ARBA" id="ARBA00006159"/>
    </source>
</evidence>
<evidence type="ECO:0000259" key="4">
    <source>
        <dbReference type="SMART" id="SM01287"/>
    </source>
</evidence>
<dbReference type="SMART" id="SM01287">
    <property type="entry name" value="Rtt106"/>
    <property type="match status" value="1"/>
</dbReference>
<reference evidence="5 6" key="1">
    <citation type="submission" date="2016-06" db="EMBL/GenBank/DDBJ databases">
        <title>Comparative genomics of the ectomycorrhizal sister species Rhizopogon vinicolor and Rhizopogon vesiculosus (Basidiomycota: Boletales) reveals a divergence of the mating type B locus.</title>
        <authorList>
            <consortium name="DOE Joint Genome Institute"/>
            <person name="Mujic A.B."/>
            <person name="Kuo A."/>
            <person name="Tritt A."/>
            <person name="Lipzen A."/>
            <person name="Chen C."/>
            <person name="Johnson J."/>
            <person name="Sharma A."/>
            <person name="Barry K."/>
            <person name="Grigoriev I.V."/>
            <person name="Spatafora J.W."/>
        </authorList>
    </citation>
    <scope>NUCLEOTIDE SEQUENCE [LARGE SCALE GENOMIC DNA]</scope>
    <source>
        <strain evidence="5 6">AM-OR11-026</strain>
    </source>
</reference>
<gene>
    <name evidence="5" type="ORF">K503DRAFT_747018</name>
</gene>